<dbReference type="EMBL" id="JAHBAY010000007">
    <property type="protein sequence ID" value="MBT0770870.1"/>
    <property type="molecule type" value="Genomic_DNA"/>
</dbReference>
<organism evidence="2 3">
    <name type="scientific">Kineosporia corallincola</name>
    <dbReference type="NCBI Taxonomy" id="2835133"/>
    <lineage>
        <taxon>Bacteria</taxon>
        <taxon>Bacillati</taxon>
        <taxon>Actinomycetota</taxon>
        <taxon>Actinomycetes</taxon>
        <taxon>Kineosporiales</taxon>
        <taxon>Kineosporiaceae</taxon>
        <taxon>Kineosporia</taxon>
    </lineage>
</organism>
<evidence type="ECO:0000313" key="3">
    <source>
        <dbReference type="Proteomes" id="UP001197247"/>
    </source>
</evidence>
<evidence type="ECO:0000313" key="2">
    <source>
        <dbReference type="EMBL" id="MBT0770870.1"/>
    </source>
</evidence>
<proteinExistence type="predicted"/>
<gene>
    <name evidence="2" type="ORF">KIH74_18160</name>
</gene>
<sequence length="340" mass="35739">MTTGPPFVLPPAAPSAVPPAAPSAVRPSAPSSVPATTSPILSAPPVLQTLDGQGQVWEYDLGDRPAASAPAPTPDQPGGNESSGWAADLDQADGWIDEGGKAEPGSPRRRRLALVAATALAVLVAALSVPSLLSADEETTDDNTVVLGRHLTAPVALNLPDGAIATADESYVGVQFATGGWVLVTVPEQVVQPDGTRAEMPSNPSAWLQRHPDVFVSAVRRVEVDGRPATQIDYRRSSMAQPQSSYARLPLFCGWRGEDVNEPGGNTSVFDAGSRPSTRECTQITDGARVRATFIPVEGRTLLVEAVWRPYGVWGWRMPTTLRDSYNGLLAGLSPRPAGS</sequence>
<reference evidence="2 3" key="1">
    <citation type="submission" date="2021-05" db="EMBL/GenBank/DDBJ databases">
        <title>Kineosporia and Streptomyces sp. nov. two new marine actinobacteria isolated from Coral.</title>
        <authorList>
            <person name="Buangrab K."/>
            <person name="Sutthacheep M."/>
            <person name="Yeemin T."/>
            <person name="Harunari E."/>
            <person name="Igarashi Y."/>
            <person name="Kanchanasin P."/>
            <person name="Tanasupawat S."/>
            <person name="Phongsopitanun W."/>
        </authorList>
    </citation>
    <scope>NUCLEOTIDE SEQUENCE [LARGE SCALE GENOMIC DNA]</scope>
    <source>
        <strain evidence="2 3">J2-2</strain>
    </source>
</reference>
<comment type="caution">
    <text evidence="2">The sequence shown here is derived from an EMBL/GenBank/DDBJ whole genome shotgun (WGS) entry which is preliminary data.</text>
</comment>
<dbReference type="RefSeq" id="WP_214157161.1">
    <property type="nucleotide sequence ID" value="NZ_JAHBAY010000007.1"/>
</dbReference>
<feature type="region of interest" description="Disordered" evidence="1">
    <location>
        <begin position="1"/>
        <end position="87"/>
    </location>
</feature>
<feature type="compositionally biased region" description="Pro residues" evidence="1">
    <location>
        <begin position="7"/>
        <end position="21"/>
    </location>
</feature>
<protein>
    <submittedName>
        <fullName evidence="2">Uncharacterized protein</fullName>
    </submittedName>
</protein>
<evidence type="ECO:0000256" key="1">
    <source>
        <dbReference type="SAM" id="MobiDB-lite"/>
    </source>
</evidence>
<accession>A0ABS5TIG7</accession>
<keyword evidence="3" id="KW-1185">Reference proteome</keyword>
<name>A0ABS5TIG7_9ACTN</name>
<dbReference type="Proteomes" id="UP001197247">
    <property type="component" value="Unassembled WGS sequence"/>
</dbReference>
<feature type="compositionally biased region" description="Low complexity" evidence="1">
    <location>
        <begin position="22"/>
        <end position="39"/>
    </location>
</feature>